<evidence type="ECO:0000313" key="1">
    <source>
        <dbReference type="EMBL" id="GIY70668.1"/>
    </source>
</evidence>
<accession>A0AAV4VME9</accession>
<dbReference type="Proteomes" id="UP001054837">
    <property type="component" value="Unassembled WGS sequence"/>
</dbReference>
<proteinExistence type="predicted"/>
<gene>
    <name evidence="1" type="ORF">CDAR_189811</name>
</gene>
<dbReference type="EMBL" id="BPLQ01013215">
    <property type="protein sequence ID" value="GIY70668.1"/>
    <property type="molecule type" value="Genomic_DNA"/>
</dbReference>
<keyword evidence="2" id="KW-1185">Reference proteome</keyword>
<evidence type="ECO:0000313" key="2">
    <source>
        <dbReference type="Proteomes" id="UP001054837"/>
    </source>
</evidence>
<organism evidence="1 2">
    <name type="scientific">Caerostris darwini</name>
    <dbReference type="NCBI Taxonomy" id="1538125"/>
    <lineage>
        <taxon>Eukaryota</taxon>
        <taxon>Metazoa</taxon>
        <taxon>Ecdysozoa</taxon>
        <taxon>Arthropoda</taxon>
        <taxon>Chelicerata</taxon>
        <taxon>Arachnida</taxon>
        <taxon>Araneae</taxon>
        <taxon>Araneomorphae</taxon>
        <taxon>Entelegynae</taxon>
        <taxon>Araneoidea</taxon>
        <taxon>Araneidae</taxon>
        <taxon>Caerostris</taxon>
    </lineage>
</organism>
<name>A0AAV4VME9_9ARAC</name>
<comment type="caution">
    <text evidence="1">The sequence shown here is derived from an EMBL/GenBank/DDBJ whole genome shotgun (WGS) entry which is preliminary data.</text>
</comment>
<dbReference type="AlphaFoldDB" id="A0AAV4VME9"/>
<reference evidence="1 2" key="1">
    <citation type="submission" date="2021-06" db="EMBL/GenBank/DDBJ databases">
        <title>Caerostris darwini draft genome.</title>
        <authorList>
            <person name="Kono N."/>
            <person name="Arakawa K."/>
        </authorList>
    </citation>
    <scope>NUCLEOTIDE SEQUENCE [LARGE SCALE GENOMIC DNA]</scope>
</reference>
<protein>
    <submittedName>
        <fullName evidence="1">Uncharacterized protein</fullName>
    </submittedName>
</protein>
<sequence>MPVWSLARLGSLSSIMAEACLKVPVGRHFEKLINRVTSFLITNCALFRAEKLHFATIGDFIREKILGQHPWVGGFITILKTRSNCLQTLPRISMTGSSGISLQFAYGRRY</sequence>